<dbReference type="Pfam" id="PF16978">
    <property type="entry name" value="CRIM"/>
    <property type="match status" value="1"/>
</dbReference>
<dbReference type="PROSITE" id="PS51420">
    <property type="entry name" value="RHO"/>
    <property type="match status" value="1"/>
</dbReference>
<dbReference type="GO" id="GO:0005737">
    <property type="term" value="C:cytoplasm"/>
    <property type="evidence" value="ECO:0007669"/>
    <property type="project" value="TreeGrafter"/>
</dbReference>
<evidence type="ECO:0000256" key="9">
    <source>
        <dbReference type="ARBA" id="ARBA00023288"/>
    </source>
</evidence>
<feature type="compositionally biased region" description="Polar residues" evidence="12">
    <location>
        <begin position="220"/>
        <end position="229"/>
    </location>
</feature>
<evidence type="ECO:0000256" key="7">
    <source>
        <dbReference type="ARBA" id="ARBA00022927"/>
    </source>
</evidence>
<dbReference type="SMART" id="SM00177">
    <property type="entry name" value="ARF"/>
    <property type="match status" value="1"/>
</dbReference>
<feature type="region of interest" description="Disordered" evidence="12">
    <location>
        <begin position="76"/>
        <end position="251"/>
    </location>
</feature>
<dbReference type="InterPro" id="IPR008828">
    <property type="entry name" value="Sin1/Avo1"/>
</dbReference>
<evidence type="ECO:0000259" key="13">
    <source>
        <dbReference type="Pfam" id="PF16978"/>
    </source>
</evidence>
<comment type="catalytic activity">
    <reaction evidence="11">
        <text>GTP + H2O = GDP + phosphate + H(+)</text>
        <dbReference type="Rhea" id="RHEA:19669"/>
        <dbReference type="ChEBI" id="CHEBI:15377"/>
        <dbReference type="ChEBI" id="CHEBI:15378"/>
        <dbReference type="ChEBI" id="CHEBI:37565"/>
        <dbReference type="ChEBI" id="CHEBI:43474"/>
        <dbReference type="ChEBI" id="CHEBI:58189"/>
        <dbReference type="EC" id="3.6.5.2"/>
    </reaction>
    <physiologicalReaction direction="left-to-right" evidence="11">
        <dbReference type="Rhea" id="RHEA:19670"/>
    </physiologicalReaction>
</comment>
<dbReference type="InterPro" id="IPR005225">
    <property type="entry name" value="Small_GTP-bd"/>
</dbReference>
<evidence type="ECO:0000256" key="10">
    <source>
        <dbReference type="ARBA" id="ARBA00023289"/>
    </source>
</evidence>
<feature type="compositionally biased region" description="Acidic residues" evidence="12">
    <location>
        <begin position="120"/>
        <end position="130"/>
    </location>
</feature>
<dbReference type="VEuPathDB" id="FungiDB:RhiirFUN_019657"/>
<dbReference type="SMART" id="SM00175">
    <property type="entry name" value="RAB"/>
    <property type="match status" value="1"/>
</dbReference>
<dbReference type="GO" id="GO:0031932">
    <property type="term" value="C:TORC2 complex"/>
    <property type="evidence" value="ECO:0007669"/>
    <property type="project" value="InterPro"/>
</dbReference>
<evidence type="ECO:0000259" key="14">
    <source>
        <dbReference type="Pfam" id="PF16979"/>
    </source>
</evidence>
<dbReference type="EMBL" id="CAGKOT010000023">
    <property type="protein sequence ID" value="CAB5367368.1"/>
    <property type="molecule type" value="Genomic_DNA"/>
</dbReference>
<dbReference type="GO" id="GO:0003925">
    <property type="term" value="F:G protein activity"/>
    <property type="evidence" value="ECO:0007669"/>
    <property type="project" value="UniProtKB-EC"/>
</dbReference>
<dbReference type="InterPro" id="IPR031567">
    <property type="entry name" value="CRIM_dom"/>
</dbReference>
<dbReference type="PROSITE" id="PS51419">
    <property type="entry name" value="RAB"/>
    <property type="match status" value="1"/>
</dbReference>
<comment type="similarity">
    <text evidence="1">Belongs to the small GTPase superfamily. Rab family.</text>
</comment>
<feature type="compositionally biased region" description="Polar residues" evidence="12">
    <location>
        <begin position="183"/>
        <end position="205"/>
    </location>
</feature>
<feature type="compositionally biased region" description="Pro residues" evidence="12">
    <location>
        <begin position="150"/>
        <end position="165"/>
    </location>
</feature>
<protein>
    <recommendedName>
        <fullName evidence="3">small monomeric GTPase</fullName>
        <ecNumber evidence="3">3.6.5.2</ecNumber>
    </recommendedName>
</protein>
<dbReference type="SMART" id="SM00174">
    <property type="entry name" value="RHO"/>
    <property type="match status" value="1"/>
</dbReference>
<dbReference type="PROSITE" id="PS51417">
    <property type="entry name" value="ARF"/>
    <property type="match status" value="1"/>
</dbReference>
<gene>
    <name evidence="15" type="ORF">CHRIB12_LOCUS11292</name>
</gene>
<dbReference type="InterPro" id="IPR031313">
    <property type="entry name" value="Sin1_PH_dom"/>
</dbReference>
<dbReference type="PROSITE" id="PS51421">
    <property type="entry name" value="RAS"/>
    <property type="match status" value="1"/>
</dbReference>
<keyword evidence="10" id="KW-0636">Prenylation</keyword>
<dbReference type="SMART" id="SM00176">
    <property type="entry name" value="RAN"/>
    <property type="match status" value="1"/>
</dbReference>
<dbReference type="PANTHER" id="PTHR13335:SF1">
    <property type="entry name" value="TARGET OF RAPAMYCIN COMPLEX 2 SUBUNIT MAPKAP1"/>
    <property type="match status" value="1"/>
</dbReference>
<dbReference type="Proteomes" id="UP000684084">
    <property type="component" value="Unassembled WGS sequence"/>
</dbReference>
<dbReference type="EC" id="3.6.5.2" evidence="3"/>
<keyword evidence="5" id="KW-0547">Nucleotide-binding</keyword>
<dbReference type="VEuPathDB" id="FungiDB:RhiirFUN_019658"/>
<evidence type="ECO:0000256" key="8">
    <source>
        <dbReference type="ARBA" id="ARBA00023134"/>
    </source>
</evidence>
<feature type="domain" description="CRIM" evidence="13">
    <location>
        <begin position="262"/>
        <end position="396"/>
    </location>
</feature>
<dbReference type="GO" id="GO:0005546">
    <property type="term" value="F:phosphatidylinositol-4,5-bisphosphate binding"/>
    <property type="evidence" value="ECO:0007669"/>
    <property type="project" value="TreeGrafter"/>
</dbReference>
<dbReference type="GO" id="GO:0005886">
    <property type="term" value="C:plasma membrane"/>
    <property type="evidence" value="ECO:0007669"/>
    <property type="project" value="TreeGrafter"/>
</dbReference>
<accession>A0A915Z9Q9</accession>
<evidence type="ECO:0000256" key="5">
    <source>
        <dbReference type="ARBA" id="ARBA00022741"/>
    </source>
</evidence>
<name>A0A915Z9Q9_9GLOM</name>
<evidence type="ECO:0000256" key="12">
    <source>
        <dbReference type="SAM" id="MobiDB-lite"/>
    </source>
</evidence>
<feature type="compositionally biased region" description="Basic and acidic residues" evidence="12">
    <location>
        <begin position="206"/>
        <end position="217"/>
    </location>
</feature>
<dbReference type="CDD" id="cd01863">
    <property type="entry name" value="Rab18"/>
    <property type="match status" value="1"/>
</dbReference>
<reference evidence="15" key="1">
    <citation type="submission" date="2020-05" db="EMBL/GenBank/DDBJ databases">
        <authorList>
            <person name="Rincon C."/>
            <person name="Sanders R I."/>
            <person name="Robbins C."/>
            <person name="Chaturvedi A."/>
        </authorList>
    </citation>
    <scope>NUCLEOTIDE SEQUENCE</scope>
    <source>
        <strain evidence="15">CHB12</strain>
    </source>
</reference>
<feature type="domain" description="SIN1-type PH" evidence="14">
    <location>
        <begin position="541"/>
        <end position="636"/>
    </location>
</feature>
<dbReference type="OrthoDB" id="241990at2759"/>
<comment type="similarity">
    <text evidence="2">Belongs to the SIN1 family.</text>
</comment>
<evidence type="ECO:0000256" key="3">
    <source>
        <dbReference type="ARBA" id="ARBA00011984"/>
    </source>
</evidence>
<dbReference type="NCBIfam" id="TIGR00231">
    <property type="entry name" value="small_GTP"/>
    <property type="match status" value="1"/>
</dbReference>
<evidence type="ECO:0000256" key="2">
    <source>
        <dbReference type="ARBA" id="ARBA00009407"/>
    </source>
</evidence>
<evidence type="ECO:0000256" key="1">
    <source>
        <dbReference type="ARBA" id="ARBA00006270"/>
    </source>
</evidence>
<dbReference type="PANTHER" id="PTHR13335">
    <property type="entry name" value="TARGET OF RAPAMYCIN COMPLEX 2 SUBUNIT MAPKAP1"/>
    <property type="match status" value="1"/>
</dbReference>
<dbReference type="Pfam" id="PF00071">
    <property type="entry name" value="Ras"/>
    <property type="match status" value="1"/>
</dbReference>
<sequence length="891" mass="99519">MSLLNDPDYIIHQLRIGYLRRVGDRIGERVITFNPTVLSNDYIKTAAPSYPEMLACHSPNISMSGNDYFSSKSIASSAAGSPISGGRPKPLTHSNRSRDTTSTQAVREDSSFNNNKNGDSDDDIYIDDEDNSKKPPPLFTKRHLPKQIVAPPPVFITSPSKPPTSRPSLAHSFSPGGGALITSPDSILGISSTEQTPQLSPTTSAESDKVLADRRGSEASLLTTDGTDISSSPPPRPSLSTAEERKLLPDSTKVISKPKPFSALTALIVEKKSKLDNPFVEEYSFFAGKGDLNPLTLKIYLPFSNKPLHPLVVVVKRDATVEEVIGYTLYQYWDEKREPALEPKFCDVLQWTMRIVEDDGEIDFDFPVPDRTREISKFATDQFALCKANPNQVKQNISLSAKSKPSPKEPLASPSIKSNGSTVNTNSAITSSTTVVSSAIDLTNQIFLRIRLTPYSEVAEVAHTTTINVPADTHFYSVLDMVCHLEKTVESVGNSQELALVKKPSPPSSPTTPKEQRQSKRRTLNEPPQPQYVSSNEYMSVYKKYTVNRKIPMFVGRHERVLAIDGDYIHIMPSETRTMFESMKTSSYHITSVISCKISKKAQSSFKLEVYRDTGTKTYDFEAESSKVATEICQKILLFGLCRMYISKNPCLKTKISNKNLNLALYTNPCKVCNEGIDGYEATLKILLIGNSNVGKSSLLLRFTEDTFLPQDEVAATIGVDFKVQDMMFEGKKYKLTIWDTAGQERFRTLTSSYYRGAQGVILVYDVSNRETFDQLDNWFNELSTYCTNKDVVKMIVGNKVDKEEQRVISRKEAEAYARKSHTLFLECSAKTRYGVKDAFEELVRKILETPSLWQKKPSPSNNVNVTQTESKQDDGYNPTRIQKHCIFNSI</sequence>
<feature type="compositionally biased region" description="Polar residues" evidence="12">
    <location>
        <begin position="100"/>
        <end position="117"/>
    </location>
</feature>
<keyword evidence="6" id="KW-0378">Hydrolase</keyword>
<keyword evidence="4" id="KW-0813">Transport</keyword>
<dbReference type="InterPro" id="IPR001806">
    <property type="entry name" value="Small_GTPase"/>
</dbReference>
<dbReference type="GO" id="GO:0038203">
    <property type="term" value="P:TORC2 signaling"/>
    <property type="evidence" value="ECO:0007669"/>
    <property type="project" value="TreeGrafter"/>
</dbReference>
<evidence type="ECO:0000313" key="16">
    <source>
        <dbReference type="Proteomes" id="UP000684084"/>
    </source>
</evidence>
<organism evidence="15 16">
    <name type="scientific">Rhizophagus irregularis</name>
    <dbReference type="NCBI Taxonomy" id="588596"/>
    <lineage>
        <taxon>Eukaryota</taxon>
        <taxon>Fungi</taxon>
        <taxon>Fungi incertae sedis</taxon>
        <taxon>Mucoromycota</taxon>
        <taxon>Glomeromycotina</taxon>
        <taxon>Glomeromycetes</taxon>
        <taxon>Glomerales</taxon>
        <taxon>Glomeraceae</taxon>
        <taxon>Rhizophagus</taxon>
    </lineage>
</organism>
<keyword evidence="8" id="KW-0342">GTP-binding</keyword>
<evidence type="ECO:0000256" key="4">
    <source>
        <dbReference type="ARBA" id="ARBA00022448"/>
    </source>
</evidence>
<dbReference type="FunFam" id="3.40.50.300:FF:000430">
    <property type="entry name" value="Probable Ras-related protein Rab-18"/>
    <property type="match status" value="1"/>
</dbReference>
<dbReference type="AlphaFoldDB" id="A0A915Z9Q9"/>
<feature type="region of interest" description="Disordered" evidence="12">
    <location>
        <begin position="857"/>
        <end position="878"/>
    </location>
</feature>
<dbReference type="GO" id="GO:0005525">
    <property type="term" value="F:GTP binding"/>
    <property type="evidence" value="ECO:0007669"/>
    <property type="project" value="UniProtKB-KW"/>
</dbReference>
<dbReference type="Pfam" id="PF16979">
    <property type="entry name" value="SIN1_PH"/>
    <property type="match status" value="1"/>
</dbReference>
<feature type="region of interest" description="Disordered" evidence="12">
    <location>
        <begin position="401"/>
        <end position="426"/>
    </location>
</feature>
<evidence type="ECO:0000313" key="15">
    <source>
        <dbReference type="EMBL" id="CAB5367368.1"/>
    </source>
</evidence>
<feature type="compositionally biased region" description="Low complexity" evidence="12">
    <location>
        <begin position="76"/>
        <end position="86"/>
    </location>
</feature>
<comment type="caution">
    <text evidence="15">The sequence shown here is derived from an EMBL/GenBank/DDBJ whole genome shotgun (WGS) entry which is preliminary data.</text>
</comment>
<keyword evidence="9" id="KW-0449">Lipoprotein</keyword>
<keyword evidence="7" id="KW-0653">Protein transport</keyword>
<feature type="compositionally biased region" description="Polar residues" evidence="12">
    <location>
        <begin position="858"/>
        <end position="870"/>
    </location>
</feature>
<feature type="region of interest" description="Disordered" evidence="12">
    <location>
        <begin position="499"/>
        <end position="532"/>
    </location>
</feature>
<proteinExistence type="inferred from homology"/>
<evidence type="ECO:0000256" key="6">
    <source>
        <dbReference type="ARBA" id="ARBA00022801"/>
    </source>
</evidence>
<evidence type="ECO:0000256" key="11">
    <source>
        <dbReference type="ARBA" id="ARBA00047660"/>
    </source>
</evidence>
<dbReference type="SMART" id="SM00173">
    <property type="entry name" value="RAS"/>
    <property type="match status" value="1"/>
</dbReference>
<dbReference type="GO" id="GO:0015031">
    <property type="term" value="P:protein transport"/>
    <property type="evidence" value="ECO:0007669"/>
    <property type="project" value="UniProtKB-KW"/>
</dbReference>